<dbReference type="eggNOG" id="COG3391">
    <property type="taxonomic scope" value="Bacteria"/>
</dbReference>
<dbReference type="STRING" id="543728.Vapar_2489"/>
<dbReference type="AlphaFoldDB" id="C5CJR2"/>
<name>C5CJR2_VARPS</name>
<evidence type="ECO:0000259" key="1">
    <source>
        <dbReference type="Pfam" id="PF13550"/>
    </source>
</evidence>
<reference evidence="3" key="1">
    <citation type="submission" date="2009-06" db="EMBL/GenBank/DDBJ databases">
        <title>Complete sequence of chromosome 1 of Variovorax paradoxus S110.</title>
        <authorList>
            <consortium name="US DOE Joint Genome Institute"/>
            <person name="Lucas S."/>
            <person name="Copeland A."/>
            <person name="Lapidus A."/>
            <person name="Glavina del Rio T."/>
            <person name="Tice H."/>
            <person name="Bruce D."/>
            <person name="Goodwin L."/>
            <person name="Pitluck S."/>
            <person name="Chertkov O."/>
            <person name="Brettin T."/>
            <person name="Detter J.C."/>
            <person name="Han C."/>
            <person name="Larimer F."/>
            <person name="Land M."/>
            <person name="Hauser L."/>
            <person name="Kyrpides N."/>
            <person name="Ovchinnikova G."/>
            <person name="Orwin P."/>
            <person name="Leadbetter J.R."/>
            <person name="Spain J.C."/>
            <person name="Han J.I."/>
        </authorList>
    </citation>
    <scope>NUCLEOTIDE SEQUENCE</scope>
    <source>
        <strain evidence="3">S110</strain>
    </source>
</reference>
<feature type="domain" description="Rcc01698-like C-terminal" evidence="2">
    <location>
        <begin position="822"/>
        <end position="920"/>
    </location>
</feature>
<dbReference type="EMBL" id="CP001635">
    <property type="protein sequence ID" value="ACS19115.1"/>
    <property type="molecule type" value="Genomic_DNA"/>
</dbReference>
<proteinExistence type="predicted"/>
<dbReference type="Pfam" id="PF23666">
    <property type="entry name" value="Rcc01698_C"/>
    <property type="match status" value="1"/>
</dbReference>
<accession>C5CJR2</accession>
<dbReference type="InterPro" id="IPR032876">
    <property type="entry name" value="J_dom"/>
</dbReference>
<gene>
    <name evidence="3" type="ordered locus">Vapar_2489</name>
</gene>
<dbReference type="KEGG" id="vap:Vapar_2489"/>
<dbReference type="OrthoDB" id="6021410at2"/>
<dbReference type="Pfam" id="PF13550">
    <property type="entry name" value="Phage-tail_3"/>
    <property type="match status" value="1"/>
</dbReference>
<sequence>MSTQQILGVVGGVVGAFFGYPQLGFVVGSLVGGLLTPGEKTEGPRVDDLKVQVSTYGAGIPILYGTERIGGNVVWSTDKIEIAETTGGKGGGPENTTYRYYVHMGIVLCETPRDGSIVSIVEIFQDGKLIYDARSGIPIGSALASSENPNAYFVLYQGHADQLPDPGEEAWMGGPGSVPAYRGVVRIRMNAIECPGGRVPQFSFVLSTSSSASVEKLQIATVPKVSNEGVFAYVGIDQTLHISERESAGVYKLYQTTVGSGYSKEGATITLPARGDACVPIIGMPVTDTAVCRPAGDYSGLVSDFYAHPKWLERIDMSTGVASHLLDYEGSDANHVFRSGTGLSVAYDSLDGYFAAATVEAVSGGNVYAANPIIFRDGVVTPVADAIPGGTTLPIAIYGGVLAVLNDRGGNYYVRKYSAETLALIEEIQGPSSVGAVDTVSSALRFDATGLFAWVYLSGGAALYSVSDAGWVLLCASANNAIGQKEVSRPTTFYNGGDSMIIGPSDQTDRAYDLIRFNAVSLNSVRVKDIIADQCERAGETRFDVSDIPDTDTLIGFKLQNPASARSNVDPLLTAYAAYIVDEDGLIKFKKYQDIVSEATIVYDELGQAEDGAEPADAMPLNRAQEIDLPRSVSVSYIEPAIDYQTAAEKEVRQITEAAEDLIVELPIATSSDHAKQVAAMILFAKWRAQNTRSFKTSRKYAFLSPGDGVTVEYPRGTFRLWRITSMTDTGALCEFNVEPGDAELYMQTAVGATGYVGQDVAPLAPPTELAIVDGPIMQDADNNAGLYAAMEGYAAGWPGAELRVGDTEAALEPVGTVNNEAVIGFTETALGDFSPNVVDEINLLTVNIGNGSLASITRDVLINGRSNVAVVGVNGRLEVIKFQRAGSLGAGRYILSGLLRGLRGTEWATGTHQVNDRFVLMGVEGTLRPNFDVGSLGQSKIYKAVTKGRRADGVATQTYANTGEGLRPFSPVDLRKSISSNNITLTWGRRSRMSDSVLTTGAIPLGESVERYDVAIYSDGAFATIKRVISAYGATAVYTSADQIADFGANQTTLFVRVYQLSDAVGRGHELQATI</sequence>
<dbReference type="InterPro" id="IPR056490">
    <property type="entry name" value="Rcc01698_C"/>
</dbReference>
<evidence type="ECO:0000313" key="3">
    <source>
        <dbReference type="EMBL" id="ACS19115.1"/>
    </source>
</evidence>
<organism evidence="3">
    <name type="scientific">Variovorax paradoxus (strain S110)</name>
    <dbReference type="NCBI Taxonomy" id="543728"/>
    <lineage>
        <taxon>Bacteria</taxon>
        <taxon>Pseudomonadati</taxon>
        <taxon>Pseudomonadota</taxon>
        <taxon>Betaproteobacteria</taxon>
        <taxon>Burkholderiales</taxon>
        <taxon>Comamonadaceae</taxon>
        <taxon>Variovorax</taxon>
    </lineage>
</organism>
<dbReference type="HOGENOM" id="CLU_007148_0_0_4"/>
<evidence type="ECO:0000259" key="2">
    <source>
        <dbReference type="Pfam" id="PF23666"/>
    </source>
</evidence>
<protein>
    <submittedName>
        <fullName evidence="3">Uncharacterized protein</fullName>
    </submittedName>
</protein>
<feature type="domain" description="Tip attachment protein J" evidence="1">
    <location>
        <begin position="561"/>
        <end position="728"/>
    </location>
</feature>